<dbReference type="Proteomes" id="UP000217163">
    <property type="component" value="Unassembled WGS sequence"/>
</dbReference>
<comment type="caution">
    <text evidence="1">The sequence shown here is derived from an EMBL/GenBank/DDBJ whole genome shotgun (WGS) entry which is preliminary data.</text>
</comment>
<name>A0A261WJF2_9PSED</name>
<protein>
    <recommendedName>
        <fullName evidence="3">SMI1/KNR4 family protein</fullName>
    </recommendedName>
</protein>
<sequence>MNKLETIKTLIIKELPEHSVYFSASELPEGTPLPIEWAGFGLGEKQSDWLPSKWHDFSSFLPNVYLWLNKCVIGTAVAISERPYLVYIYTEDGELNLYLGGAPLNPLESTKELSPLIESLQSFYTQLHDGFIFYVDYSMGPSRVQDFVNIHDLCDDACPTGPELTAFFSSGAGDYMAVDKNSSPPVNYIWWHEKQDYPDVDIDTWSTMDAWMGIFLENSDSNESILE</sequence>
<reference evidence="2" key="1">
    <citation type="journal article" date="2016" name="Sci. Rep.">
        <title>Genome analysis of the kiwifruit canker pathogen Pseudomonas syringae pv. actinidiae biovar 5.</title>
        <authorList>
            <person name="Fujikawa T."/>
            <person name="Sawada H."/>
        </authorList>
    </citation>
    <scope>NUCLEOTIDE SEQUENCE [LARGE SCALE GENOMIC DNA]</scope>
    <source>
        <strain evidence="2">MAFF 212061</strain>
    </source>
</reference>
<proteinExistence type="predicted"/>
<gene>
    <name evidence="1" type="ORF">CFN58_13345</name>
</gene>
<dbReference type="AlphaFoldDB" id="A0A261WJF2"/>
<accession>A0A261WJF2</accession>
<dbReference type="EMBL" id="NKQU01000560">
    <property type="protein sequence ID" value="OZI86279.1"/>
    <property type="molecule type" value="Genomic_DNA"/>
</dbReference>
<evidence type="ECO:0000313" key="1">
    <source>
        <dbReference type="EMBL" id="OZI86279.1"/>
    </source>
</evidence>
<organism evidence="1 2">
    <name type="scientific">Pseudomonas avellanae</name>
    <dbReference type="NCBI Taxonomy" id="46257"/>
    <lineage>
        <taxon>Bacteria</taxon>
        <taxon>Pseudomonadati</taxon>
        <taxon>Pseudomonadota</taxon>
        <taxon>Gammaproteobacteria</taxon>
        <taxon>Pseudomonadales</taxon>
        <taxon>Pseudomonadaceae</taxon>
        <taxon>Pseudomonas</taxon>
    </lineage>
</organism>
<evidence type="ECO:0000313" key="2">
    <source>
        <dbReference type="Proteomes" id="UP000217163"/>
    </source>
</evidence>
<evidence type="ECO:0008006" key="3">
    <source>
        <dbReference type="Google" id="ProtNLM"/>
    </source>
</evidence>